<feature type="transmembrane region" description="Helical" evidence="1">
    <location>
        <begin position="6"/>
        <end position="25"/>
    </location>
</feature>
<accession>A0A9X1MKJ2</accession>
<proteinExistence type="predicted"/>
<dbReference type="Proteomes" id="UP001139103">
    <property type="component" value="Unassembled WGS sequence"/>
</dbReference>
<comment type="caution">
    <text evidence="2">The sequence shown here is derived from an EMBL/GenBank/DDBJ whole genome shotgun (WGS) entry which is preliminary data.</text>
</comment>
<sequence length="90" mass="10103">MAFSRYLIISAGSCVLLGVVAFLSYHHGYATCYRELNELNRPEIGNLLAPGDDTMIVRDLQRECMDLESQLIATQREVKRLTLLAEQGAE</sequence>
<reference evidence="2" key="1">
    <citation type="submission" date="2021-11" db="EMBL/GenBank/DDBJ databases">
        <title>Genome sequence.</title>
        <authorList>
            <person name="Sun Q."/>
        </authorList>
    </citation>
    <scope>NUCLEOTIDE SEQUENCE</scope>
    <source>
        <strain evidence="2">JC732</strain>
    </source>
</reference>
<dbReference type="RefSeq" id="WP_230218163.1">
    <property type="nucleotide sequence ID" value="NZ_JAJKFT010000004.1"/>
</dbReference>
<keyword evidence="1" id="KW-0812">Transmembrane</keyword>
<evidence type="ECO:0000256" key="1">
    <source>
        <dbReference type="SAM" id="Phobius"/>
    </source>
</evidence>
<evidence type="ECO:0000313" key="3">
    <source>
        <dbReference type="Proteomes" id="UP001139103"/>
    </source>
</evidence>
<organism evidence="2 3">
    <name type="scientific">Blastopirellula sediminis</name>
    <dbReference type="NCBI Taxonomy" id="2894196"/>
    <lineage>
        <taxon>Bacteria</taxon>
        <taxon>Pseudomonadati</taxon>
        <taxon>Planctomycetota</taxon>
        <taxon>Planctomycetia</taxon>
        <taxon>Pirellulales</taxon>
        <taxon>Pirellulaceae</taxon>
        <taxon>Blastopirellula</taxon>
    </lineage>
</organism>
<keyword evidence="1" id="KW-0472">Membrane</keyword>
<evidence type="ECO:0000313" key="2">
    <source>
        <dbReference type="EMBL" id="MCC9628713.1"/>
    </source>
</evidence>
<gene>
    <name evidence="2" type="ORF">LOC68_09910</name>
</gene>
<dbReference type="EMBL" id="JAJKFT010000004">
    <property type="protein sequence ID" value="MCC9628713.1"/>
    <property type="molecule type" value="Genomic_DNA"/>
</dbReference>
<name>A0A9X1MKJ2_9BACT</name>
<keyword evidence="3" id="KW-1185">Reference proteome</keyword>
<protein>
    <submittedName>
        <fullName evidence="2">Uncharacterized protein</fullName>
    </submittedName>
</protein>
<keyword evidence="1" id="KW-1133">Transmembrane helix</keyword>
<dbReference type="AlphaFoldDB" id="A0A9X1MKJ2"/>